<dbReference type="Pfam" id="PF02782">
    <property type="entry name" value="FGGY_C"/>
    <property type="match status" value="1"/>
</dbReference>
<proteinExistence type="inferred from homology"/>
<evidence type="ECO:0000256" key="3">
    <source>
        <dbReference type="ARBA" id="ARBA00022679"/>
    </source>
</evidence>
<dbReference type="PROSITE" id="PS00933">
    <property type="entry name" value="FGGY_KINASES_1"/>
    <property type="match status" value="1"/>
</dbReference>
<keyword evidence="6 8" id="KW-0067">ATP-binding</keyword>
<dbReference type="SUPFAM" id="SSF53067">
    <property type="entry name" value="Actin-like ATPase domain"/>
    <property type="match status" value="2"/>
</dbReference>
<gene>
    <name evidence="8 10" type="primary">xylB</name>
    <name evidence="13" type="ORF">J2Z71_001135</name>
</gene>
<dbReference type="NCBIfam" id="TIGR01312">
    <property type="entry name" value="XylB"/>
    <property type="match status" value="1"/>
</dbReference>
<keyword evidence="4 8" id="KW-0547">Nucleotide-binding</keyword>
<feature type="domain" description="Carbohydrate kinase FGGY N-terminal" evidence="11">
    <location>
        <begin position="3"/>
        <end position="242"/>
    </location>
</feature>
<dbReference type="HAMAP" id="MF_02220">
    <property type="entry name" value="XylB"/>
    <property type="match status" value="1"/>
</dbReference>
<evidence type="ECO:0000256" key="9">
    <source>
        <dbReference type="RuleBase" id="RU003733"/>
    </source>
</evidence>
<dbReference type="InterPro" id="IPR006000">
    <property type="entry name" value="Xylulokinase"/>
</dbReference>
<evidence type="ECO:0000256" key="8">
    <source>
        <dbReference type="HAMAP-Rule" id="MF_02220"/>
    </source>
</evidence>
<reference evidence="13 14" key="1">
    <citation type="submission" date="2021-03" db="EMBL/GenBank/DDBJ databases">
        <title>Genomic Encyclopedia of Type Strains, Phase IV (KMG-IV): sequencing the most valuable type-strain genomes for metagenomic binning, comparative biology and taxonomic classification.</title>
        <authorList>
            <person name="Goeker M."/>
        </authorList>
    </citation>
    <scope>NUCLEOTIDE SEQUENCE [LARGE SCALE GENOMIC DNA]</scope>
    <source>
        <strain evidence="13 14">DSM 27563</strain>
    </source>
</reference>
<dbReference type="InterPro" id="IPR018484">
    <property type="entry name" value="FGGY_N"/>
</dbReference>
<evidence type="ECO:0000256" key="5">
    <source>
        <dbReference type="ARBA" id="ARBA00022777"/>
    </source>
</evidence>
<evidence type="ECO:0000256" key="1">
    <source>
        <dbReference type="ARBA" id="ARBA00009156"/>
    </source>
</evidence>
<dbReference type="PANTHER" id="PTHR43095:SF5">
    <property type="entry name" value="XYLULOSE KINASE"/>
    <property type="match status" value="1"/>
</dbReference>
<dbReference type="InterPro" id="IPR043129">
    <property type="entry name" value="ATPase_NBD"/>
</dbReference>
<accession>A0ABS4KCV6</accession>
<dbReference type="InterPro" id="IPR050406">
    <property type="entry name" value="FGGY_Carb_Kinase"/>
</dbReference>
<dbReference type="PIRSF" id="PIRSF000538">
    <property type="entry name" value="GlpK"/>
    <property type="match status" value="1"/>
</dbReference>
<dbReference type="GO" id="GO:0004856">
    <property type="term" value="F:D-xylulokinase activity"/>
    <property type="evidence" value="ECO:0007669"/>
    <property type="project" value="UniProtKB-EC"/>
</dbReference>
<dbReference type="Gene3D" id="3.30.420.40">
    <property type="match status" value="2"/>
</dbReference>
<feature type="domain" description="Carbohydrate kinase FGGY C-terminal" evidence="12">
    <location>
        <begin position="254"/>
        <end position="441"/>
    </location>
</feature>
<name>A0ABS4KCV6_9FIRM</name>
<evidence type="ECO:0000259" key="11">
    <source>
        <dbReference type="Pfam" id="PF00370"/>
    </source>
</evidence>
<sequence length="498" mass="56196">MKYVLGLDLGTSSLKAVLYDVNLKEIISYNKEYPVYFPENGWSEQDPVDWTNALDEVISELKDFLKDDIENLCGIGLTGQMHGLVMLDEKNEVIRPAILWSDQRTEKECIEIEDSFGKENLISITANPALTGFTLPKILWVKNNERENFDRCRHILLPKDYIRFYLTKDYATDVSDASGMQLLNVEKRQWSNEIVEFFGIDKSLLPKVYESICVTGYTKENIFGHKVPVIAGAGDNAAAGIGTCTINDGDSFTTVGTSGVVFTQSDSFKTDPNGRLHSFCAAVPNTWHLMGVTQAAGFSIQWMRENFFKDLDDNSVFDYIESNISNIKIGSDRLIFLPYLMGERTPILDPNARGVFFGLSGSHSRENIARSVYEGVAFSLRNSYDLIKDLGIDINTMRITGGGASSNILCQMICDNYNHPIEKIKETNGTTLGVAILTLVSLGFYEDIQSAVKILEKNDIVFNPNVKNYEKYNDYYEIYNNLYLNLKDEFRSLQNIEN</sequence>
<dbReference type="InterPro" id="IPR000577">
    <property type="entry name" value="Carb_kinase_FGGY"/>
</dbReference>
<dbReference type="PANTHER" id="PTHR43095">
    <property type="entry name" value="SUGAR KINASE"/>
    <property type="match status" value="1"/>
</dbReference>
<comment type="caution">
    <text evidence="13">The sequence shown here is derived from an EMBL/GenBank/DDBJ whole genome shotgun (WGS) entry which is preliminary data.</text>
</comment>
<keyword evidence="5 8" id="KW-0418">Kinase</keyword>
<dbReference type="InterPro" id="IPR018483">
    <property type="entry name" value="Carb_kinase_FGGY_CS"/>
</dbReference>
<dbReference type="PROSITE" id="PS00445">
    <property type="entry name" value="FGGY_KINASES_2"/>
    <property type="match status" value="1"/>
</dbReference>
<feature type="site" description="Important for activity" evidence="8">
    <location>
        <position position="8"/>
    </location>
</feature>
<comment type="similarity">
    <text evidence="1 8 9">Belongs to the FGGY kinase family.</text>
</comment>
<evidence type="ECO:0000256" key="2">
    <source>
        <dbReference type="ARBA" id="ARBA00022629"/>
    </source>
</evidence>
<feature type="active site" description="Proton acceptor" evidence="8">
    <location>
        <position position="235"/>
    </location>
</feature>
<keyword evidence="7 8" id="KW-0119">Carbohydrate metabolism</keyword>
<keyword evidence="3 8" id="KW-0808">Transferase</keyword>
<evidence type="ECO:0000256" key="4">
    <source>
        <dbReference type="ARBA" id="ARBA00022741"/>
    </source>
</evidence>
<evidence type="ECO:0000313" key="14">
    <source>
        <dbReference type="Proteomes" id="UP001519306"/>
    </source>
</evidence>
<dbReference type="Proteomes" id="UP001519306">
    <property type="component" value="Unassembled WGS sequence"/>
</dbReference>
<comment type="catalytic activity">
    <reaction evidence="8 10">
        <text>D-xylulose + ATP = D-xylulose 5-phosphate + ADP + H(+)</text>
        <dbReference type="Rhea" id="RHEA:10964"/>
        <dbReference type="ChEBI" id="CHEBI:15378"/>
        <dbReference type="ChEBI" id="CHEBI:17140"/>
        <dbReference type="ChEBI" id="CHEBI:30616"/>
        <dbReference type="ChEBI" id="CHEBI:57737"/>
        <dbReference type="ChEBI" id="CHEBI:456216"/>
        <dbReference type="EC" id="2.7.1.17"/>
    </reaction>
</comment>
<dbReference type="EC" id="2.7.1.17" evidence="8 10"/>
<evidence type="ECO:0000259" key="12">
    <source>
        <dbReference type="Pfam" id="PF02782"/>
    </source>
</evidence>
<dbReference type="EMBL" id="JAGGLJ010000009">
    <property type="protein sequence ID" value="MBP2025592.1"/>
    <property type="molecule type" value="Genomic_DNA"/>
</dbReference>
<dbReference type="CDD" id="cd07808">
    <property type="entry name" value="ASKHA_NBD_FGGY_EcXK-like"/>
    <property type="match status" value="1"/>
</dbReference>
<dbReference type="InterPro" id="IPR018485">
    <property type="entry name" value="FGGY_C"/>
</dbReference>
<comment type="function">
    <text evidence="8">Catalyzes the phosphorylation of D-xylulose to D-xylulose 5-phosphate.</text>
</comment>
<evidence type="ECO:0000256" key="6">
    <source>
        <dbReference type="ARBA" id="ARBA00022840"/>
    </source>
</evidence>
<keyword evidence="14" id="KW-1185">Reference proteome</keyword>
<protein>
    <recommendedName>
        <fullName evidence="8 10">Xylulose kinase</fullName>
        <shortName evidence="8 10">Xylulokinase</shortName>
        <ecNumber evidence="8 10">2.7.1.17</ecNumber>
    </recommendedName>
</protein>
<organism evidence="13 14">
    <name type="scientific">Peptoniphilus stercorisuis</name>
    <dbReference type="NCBI Taxonomy" id="1436965"/>
    <lineage>
        <taxon>Bacteria</taxon>
        <taxon>Bacillati</taxon>
        <taxon>Bacillota</taxon>
        <taxon>Tissierellia</taxon>
        <taxon>Tissierellales</taxon>
        <taxon>Peptoniphilaceae</taxon>
        <taxon>Peptoniphilus</taxon>
    </lineage>
</organism>
<feature type="binding site" evidence="8">
    <location>
        <begin position="81"/>
        <end position="82"/>
    </location>
    <ligand>
        <name>substrate</name>
    </ligand>
</feature>
<evidence type="ECO:0000256" key="7">
    <source>
        <dbReference type="ARBA" id="ARBA00023277"/>
    </source>
</evidence>
<evidence type="ECO:0000256" key="10">
    <source>
        <dbReference type="RuleBase" id="RU364073"/>
    </source>
</evidence>
<keyword evidence="2 8" id="KW-0859">Xylose metabolism</keyword>
<evidence type="ECO:0000313" key="13">
    <source>
        <dbReference type="EMBL" id="MBP2025592.1"/>
    </source>
</evidence>
<dbReference type="Pfam" id="PF00370">
    <property type="entry name" value="FGGY_N"/>
    <property type="match status" value="1"/>
</dbReference>
<dbReference type="RefSeq" id="WP_210060884.1">
    <property type="nucleotide sequence ID" value="NZ_JAGGLJ010000009.1"/>
</dbReference>